<keyword evidence="4" id="KW-1185">Reference proteome</keyword>
<dbReference type="Proteomes" id="UP000324222">
    <property type="component" value="Unassembled WGS sequence"/>
</dbReference>
<evidence type="ECO:0000313" key="4">
    <source>
        <dbReference type="Proteomes" id="UP000324222"/>
    </source>
</evidence>
<name>A0A5B7DHC1_PORTR</name>
<feature type="region of interest" description="Disordered" evidence="1">
    <location>
        <begin position="233"/>
        <end position="292"/>
    </location>
</feature>
<dbReference type="GO" id="GO:0000993">
    <property type="term" value="F:RNA polymerase II complex binding"/>
    <property type="evidence" value="ECO:0007669"/>
    <property type="project" value="TreeGrafter"/>
</dbReference>
<dbReference type="GO" id="GO:0016593">
    <property type="term" value="C:Cdc73/Paf1 complex"/>
    <property type="evidence" value="ECO:0007669"/>
    <property type="project" value="InterPro"/>
</dbReference>
<sequence>MEDEADDADTPSITNFRPVVLYVGCIMADPLSILRQYNVNKKEIVTKGDNIIFGEFSWPKTVKTNYLVYGSGKDGAPKDYYTLECLLFLLKHVSLTHPTYVRKAAVKRAVEDTSDSTAKKPRYDDSDMQKIKEQLALRLDAPKKSSIVSNIDRSLSEAMSIEKIAAIKAKRLALKRTMIKEDDDPGLGTDLRSMLEFDIDMTKDITTKERQWRTRTTILQSSGKVLQIVAHPSQLFPRSPGEEHRPTARSSHTEHHLQGSKELPGHSKLAPTRMRKSIPSRQRSSKAETKTGNLSMFPTLMFTITEPHIAALTYDATQLLCSSGTLHTSKVLSHDCLLGSCLFSSPSSSPPFHHAISIQSLK</sequence>
<dbReference type="Pfam" id="PF16050">
    <property type="entry name" value="CDC73_N"/>
    <property type="match status" value="1"/>
</dbReference>
<dbReference type="GO" id="GO:0032968">
    <property type="term" value="P:positive regulation of transcription elongation by RNA polymerase II"/>
    <property type="evidence" value="ECO:0007669"/>
    <property type="project" value="TreeGrafter"/>
</dbReference>
<dbReference type="InterPro" id="IPR007852">
    <property type="entry name" value="Cdc73/Parafibromin"/>
</dbReference>
<reference evidence="3 4" key="1">
    <citation type="submission" date="2019-05" db="EMBL/GenBank/DDBJ databases">
        <title>Another draft genome of Portunus trituberculatus and its Hox gene families provides insights of decapod evolution.</title>
        <authorList>
            <person name="Jeong J.-H."/>
            <person name="Song I."/>
            <person name="Kim S."/>
            <person name="Choi T."/>
            <person name="Kim D."/>
            <person name="Ryu S."/>
            <person name="Kim W."/>
        </authorList>
    </citation>
    <scope>NUCLEOTIDE SEQUENCE [LARGE SCALE GENOMIC DNA]</scope>
    <source>
        <tissue evidence="3">Muscle</tissue>
    </source>
</reference>
<dbReference type="InterPro" id="IPR032041">
    <property type="entry name" value="Cdc73_N"/>
</dbReference>
<evidence type="ECO:0000313" key="3">
    <source>
        <dbReference type="EMBL" id="MPC20740.1"/>
    </source>
</evidence>
<dbReference type="PANTHER" id="PTHR12466:SF8">
    <property type="entry name" value="PARAFIBROMIN"/>
    <property type="match status" value="1"/>
</dbReference>
<feature type="compositionally biased region" description="Basic and acidic residues" evidence="1">
    <location>
        <begin position="240"/>
        <end position="265"/>
    </location>
</feature>
<proteinExistence type="predicted"/>
<dbReference type="GO" id="GO:0006368">
    <property type="term" value="P:transcription elongation by RNA polymerase II"/>
    <property type="evidence" value="ECO:0007669"/>
    <property type="project" value="InterPro"/>
</dbReference>
<accession>A0A5B7DHC1</accession>
<evidence type="ECO:0000256" key="1">
    <source>
        <dbReference type="SAM" id="MobiDB-lite"/>
    </source>
</evidence>
<evidence type="ECO:0000259" key="2">
    <source>
        <dbReference type="Pfam" id="PF16050"/>
    </source>
</evidence>
<comment type="caution">
    <text evidence="3">The sequence shown here is derived from an EMBL/GenBank/DDBJ whole genome shotgun (WGS) entry which is preliminary data.</text>
</comment>
<protein>
    <submittedName>
        <fullName evidence="3">Parafibromin</fullName>
    </submittedName>
</protein>
<feature type="domain" description="Paf1 complex subunit Cdc73 N-terminal" evidence="2">
    <location>
        <begin position="27"/>
        <end position="106"/>
    </location>
</feature>
<dbReference type="AlphaFoldDB" id="A0A5B7DHC1"/>
<gene>
    <name evidence="3" type="primary">CDC73_0</name>
    <name evidence="3" type="ORF">E2C01_013696</name>
</gene>
<dbReference type="EMBL" id="VSRR010000905">
    <property type="protein sequence ID" value="MPC20740.1"/>
    <property type="molecule type" value="Genomic_DNA"/>
</dbReference>
<dbReference type="PANTHER" id="PTHR12466">
    <property type="entry name" value="CDC73 DOMAIN PROTEIN"/>
    <property type="match status" value="1"/>
</dbReference>
<organism evidence="3 4">
    <name type="scientific">Portunus trituberculatus</name>
    <name type="common">Swimming crab</name>
    <name type="synonym">Neptunus trituberculatus</name>
    <dbReference type="NCBI Taxonomy" id="210409"/>
    <lineage>
        <taxon>Eukaryota</taxon>
        <taxon>Metazoa</taxon>
        <taxon>Ecdysozoa</taxon>
        <taxon>Arthropoda</taxon>
        <taxon>Crustacea</taxon>
        <taxon>Multicrustacea</taxon>
        <taxon>Malacostraca</taxon>
        <taxon>Eumalacostraca</taxon>
        <taxon>Eucarida</taxon>
        <taxon>Decapoda</taxon>
        <taxon>Pleocyemata</taxon>
        <taxon>Brachyura</taxon>
        <taxon>Eubrachyura</taxon>
        <taxon>Portunoidea</taxon>
        <taxon>Portunidae</taxon>
        <taxon>Portuninae</taxon>
        <taxon>Portunus</taxon>
    </lineage>
</organism>
<dbReference type="OrthoDB" id="2186602at2759"/>